<evidence type="ECO:0000313" key="11">
    <source>
        <dbReference type="EMBL" id="AXM05160.1"/>
    </source>
</evidence>
<feature type="transmembrane region" description="Helical" evidence="10">
    <location>
        <begin position="366"/>
        <end position="387"/>
    </location>
</feature>
<feature type="transmembrane region" description="Helical" evidence="10">
    <location>
        <begin position="122"/>
        <end position="147"/>
    </location>
</feature>
<feature type="transmembrane region" description="Helical" evidence="10">
    <location>
        <begin position="297"/>
        <end position="316"/>
    </location>
</feature>
<dbReference type="EMBL" id="MG859332">
    <property type="protein sequence ID" value="AXM05160.1"/>
    <property type="molecule type" value="mRNA"/>
</dbReference>
<keyword evidence="4 10" id="KW-0812">Transmembrane</keyword>
<dbReference type="InterPro" id="IPR004117">
    <property type="entry name" value="7tm6_olfct_rcpt"/>
</dbReference>
<comment type="caution">
    <text evidence="10">Lacks conserved residue(s) required for the propagation of feature annotation.</text>
</comment>
<keyword evidence="7 10" id="KW-0472">Membrane</keyword>
<sequence>MDQLAITYLNINKNFLSSIGLWPHQSGIIKYLLLSNLLLFVGSQGYFQIGGMIAAWENKSVFLESIPPVLVDFVCGTKIINFIINADKMKHLLFTLEADWLRFKGREEIKVMRKYAIHGRNFTLSYTGCMYASMTPFMIVPIVPILLNTLEIGNKTYDKQLMFRVDYLFDAEKYYYPLLIHSYFGTIAYITLIIAIDTILMVFVVHACGSFAVLGYQLQHVMDGADINVDVYPPKGNDTSYYTMSDCVVQHNHALEYSKNIEDANYISYFIQLGIIMVCLSFTGFQTVMYASSPEISARYVGFTATQLVILFLQSYPGQMLYDHSVRVSEYVHNSSWYLSSVRSRRIICLMIMRSRIPCALTAGRFYILNLANFSAVIRTSLSYLTVLTSVK</sequence>
<evidence type="ECO:0000256" key="1">
    <source>
        <dbReference type="ARBA" id="ARBA00004651"/>
    </source>
</evidence>
<keyword evidence="5 10" id="KW-0552">Olfaction</keyword>
<dbReference type="AlphaFoldDB" id="A0A346D3Z0"/>
<evidence type="ECO:0000256" key="9">
    <source>
        <dbReference type="ARBA" id="ARBA00023224"/>
    </source>
</evidence>
<dbReference type="GO" id="GO:0004984">
    <property type="term" value="F:olfactory receptor activity"/>
    <property type="evidence" value="ECO:0007669"/>
    <property type="project" value="InterPro"/>
</dbReference>
<keyword evidence="2" id="KW-1003">Cell membrane</keyword>
<feature type="transmembrane region" description="Helical" evidence="10">
    <location>
        <begin position="66"/>
        <end position="84"/>
    </location>
</feature>
<dbReference type="GO" id="GO:0007165">
    <property type="term" value="P:signal transduction"/>
    <property type="evidence" value="ECO:0007669"/>
    <property type="project" value="UniProtKB-KW"/>
</dbReference>
<dbReference type="PANTHER" id="PTHR21137:SF35">
    <property type="entry name" value="ODORANT RECEPTOR 19A-RELATED"/>
    <property type="match status" value="1"/>
</dbReference>
<evidence type="ECO:0000256" key="8">
    <source>
        <dbReference type="ARBA" id="ARBA00023170"/>
    </source>
</evidence>
<proteinExistence type="evidence at transcript level"/>
<feature type="transmembrane region" description="Helical" evidence="10">
    <location>
        <begin position="31"/>
        <end position="54"/>
    </location>
</feature>
<accession>A0A346D3Z0</accession>
<organism evidence="11">
    <name type="scientific">Campoletis chlorideae</name>
    <dbReference type="NCBI Taxonomy" id="219166"/>
    <lineage>
        <taxon>Eukaryota</taxon>
        <taxon>Metazoa</taxon>
        <taxon>Ecdysozoa</taxon>
        <taxon>Arthropoda</taxon>
        <taxon>Hexapoda</taxon>
        <taxon>Insecta</taxon>
        <taxon>Pterygota</taxon>
        <taxon>Neoptera</taxon>
        <taxon>Endopterygota</taxon>
        <taxon>Hymenoptera</taxon>
        <taxon>Apocrita</taxon>
        <taxon>Ichneumonoidea</taxon>
        <taxon>Ichneumonidae</taxon>
        <taxon>Campopleginae</taxon>
        <taxon>Dusona group</taxon>
        <taxon>Campoletis</taxon>
    </lineage>
</organism>
<evidence type="ECO:0000256" key="2">
    <source>
        <dbReference type="ARBA" id="ARBA00022475"/>
    </source>
</evidence>
<keyword evidence="6 10" id="KW-1133">Transmembrane helix</keyword>
<reference evidence="11" key="1">
    <citation type="journal article" date="2018" name="Insect Mol. Biol.">
        <title>An odorant receptor mediates the attractiveness of cis-jasmone to Campoletis chlorideae, the endoparasitoid of Helicoverpa armigera.</title>
        <authorList>
            <person name="Sun Y.L."/>
            <person name="Dong J.F."/>
            <person name="Ning C."/>
            <person name="Ding P.P."/>
            <person name="Huang L.Q."/>
            <person name="Sun J.G."/>
            <person name="Wang C.Z."/>
        </authorList>
    </citation>
    <scope>NUCLEOTIDE SEQUENCE</scope>
    <source>
        <strain evidence="11">CchlOR33</strain>
    </source>
</reference>
<dbReference type="Pfam" id="PF02949">
    <property type="entry name" value="7tm_6"/>
    <property type="match status" value="1"/>
</dbReference>
<evidence type="ECO:0000256" key="5">
    <source>
        <dbReference type="ARBA" id="ARBA00022725"/>
    </source>
</evidence>
<protein>
    <recommendedName>
        <fullName evidence="10">Odorant receptor</fullName>
    </recommendedName>
</protein>
<dbReference type="PANTHER" id="PTHR21137">
    <property type="entry name" value="ODORANT RECEPTOR"/>
    <property type="match status" value="1"/>
</dbReference>
<evidence type="ECO:0000256" key="4">
    <source>
        <dbReference type="ARBA" id="ARBA00022692"/>
    </source>
</evidence>
<keyword evidence="8 10" id="KW-0675">Receptor</keyword>
<evidence type="ECO:0000256" key="7">
    <source>
        <dbReference type="ARBA" id="ARBA00023136"/>
    </source>
</evidence>
<feature type="transmembrane region" description="Helical" evidence="10">
    <location>
        <begin position="266"/>
        <end position="285"/>
    </location>
</feature>
<evidence type="ECO:0000256" key="6">
    <source>
        <dbReference type="ARBA" id="ARBA00022989"/>
    </source>
</evidence>
<keyword evidence="9 10" id="KW-0807">Transducer</keyword>
<evidence type="ECO:0000256" key="10">
    <source>
        <dbReference type="RuleBase" id="RU351113"/>
    </source>
</evidence>
<keyword evidence="3 10" id="KW-0716">Sensory transduction</keyword>
<dbReference type="GO" id="GO:0005886">
    <property type="term" value="C:plasma membrane"/>
    <property type="evidence" value="ECO:0007669"/>
    <property type="project" value="UniProtKB-SubCell"/>
</dbReference>
<reference evidence="11" key="2">
    <citation type="submission" date="2018-01" db="EMBL/GenBank/DDBJ databases">
        <authorList>
            <person name="Gaut B.S."/>
            <person name="Morton B.R."/>
            <person name="Clegg M.T."/>
            <person name="Duvall M.R."/>
        </authorList>
    </citation>
    <scope>NUCLEOTIDE SEQUENCE</scope>
    <source>
        <strain evidence="11">CchlOR33</strain>
    </source>
</reference>
<comment type="subcellular location">
    <subcellularLocation>
        <location evidence="1 10">Cell membrane</location>
        <topology evidence="1 10">Multi-pass membrane protein</topology>
    </subcellularLocation>
</comment>
<dbReference type="GO" id="GO:0005549">
    <property type="term" value="F:odorant binding"/>
    <property type="evidence" value="ECO:0007669"/>
    <property type="project" value="InterPro"/>
</dbReference>
<evidence type="ECO:0000256" key="3">
    <source>
        <dbReference type="ARBA" id="ARBA00022606"/>
    </source>
</evidence>
<name>A0A346D3Z0_9HYME</name>
<comment type="similarity">
    <text evidence="10">Belongs to the insect chemoreceptor superfamily. Heteromeric odorant receptor channel (TC 1.A.69) family.</text>
</comment>